<dbReference type="AlphaFoldDB" id="A0A5J4SPJ1"/>
<evidence type="ECO:0008006" key="2">
    <source>
        <dbReference type="Google" id="ProtNLM"/>
    </source>
</evidence>
<dbReference type="EMBL" id="SNRY01000075">
    <property type="protein sequence ID" value="KAA6348169.1"/>
    <property type="molecule type" value="Genomic_DNA"/>
</dbReference>
<dbReference type="Gene3D" id="3.40.1440.10">
    <property type="entry name" value="GIY-YIG endonuclease"/>
    <property type="match status" value="1"/>
</dbReference>
<reference evidence="1" key="1">
    <citation type="submission" date="2019-03" db="EMBL/GenBank/DDBJ databases">
        <title>Single cell metagenomics reveals metabolic interactions within the superorganism composed of flagellate Streblomastix strix and complex community of Bacteroidetes bacteria on its surface.</title>
        <authorList>
            <person name="Treitli S.C."/>
            <person name="Kolisko M."/>
            <person name="Husnik F."/>
            <person name="Keeling P."/>
            <person name="Hampl V."/>
        </authorList>
    </citation>
    <scope>NUCLEOTIDE SEQUENCE</scope>
    <source>
        <strain evidence="1">STM</strain>
    </source>
</reference>
<proteinExistence type="predicted"/>
<evidence type="ECO:0000313" key="1">
    <source>
        <dbReference type="EMBL" id="KAA6348169.1"/>
    </source>
</evidence>
<gene>
    <name evidence="1" type="ORF">EZS27_004375</name>
</gene>
<protein>
    <recommendedName>
        <fullName evidence="2">GIY-YIG domain-containing protein</fullName>
    </recommendedName>
</protein>
<comment type="caution">
    <text evidence="1">The sequence shown here is derived from an EMBL/GenBank/DDBJ whole genome shotgun (WGS) entry which is preliminary data.</text>
</comment>
<name>A0A5J4SPJ1_9ZZZZ</name>
<dbReference type="CDD" id="cd00719">
    <property type="entry name" value="GIY-YIG_SF"/>
    <property type="match status" value="1"/>
</dbReference>
<sequence length="140" mass="16188">MTTYNLEFEGFYRDAIKASLPAYSGLYFVYRGLRLKNEKGFYYCKLKELIYIGQAKNVNERVNEQRDDYPDWQGSLENDEILYFAVCKVDEDALDDVEAACIYHAKPRFNKVNAQSYNGSSIHISSKGSINLFDKDFSIS</sequence>
<organism evidence="1">
    <name type="scientific">termite gut metagenome</name>
    <dbReference type="NCBI Taxonomy" id="433724"/>
    <lineage>
        <taxon>unclassified sequences</taxon>
        <taxon>metagenomes</taxon>
        <taxon>organismal metagenomes</taxon>
    </lineage>
</organism>
<dbReference type="InterPro" id="IPR035901">
    <property type="entry name" value="GIY-YIG_endonuc_sf"/>
</dbReference>
<accession>A0A5J4SPJ1</accession>